<evidence type="ECO:0000313" key="3">
    <source>
        <dbReference type="Proteomes" id="UP000297855"/>
    </source>
</evidence>
<gene>
    <name evidence="2" type="ORF">EHO61_09615</name>
</gene>
<accession>A0A4R9GP56</accession>
<protein>
    <submittedName>
        <fullName evidence="2">NnrS family protein</fullName>
    </submittedName>
</protein>
<dbReference type="AlphaFoldDB" id="A0A4R9GP56"/>
<dbReference type="Proteomes" id="UP000297855">
    <property type="component" value="Unassembled WGS sequence"/>
</dbReference>
<reference evidence="2" key="1">
    <citation type="journal article" date="2019" name="PLoS Negl. Trop. Dis.">
        <title>Revisiting the worldwide diversity of Leptospira species in the environment.</title>
        <authorList>
            <person name="Vincent A.T."/>
            <person name="Schiettekatte O."/>
            <person name="Bourhy P."/>
            <person name="Veyrier F.J."/>
            <person name="Picardeau M."/>
        </authorList>
    </citation>
    <scope>NUCLEOTIDE SEQUENCE [LARGE SCALE GENOMIC DNA]</scope>
    <source>
        <strain evidence="2">SCS5</strain>
    </source>
</reference>
<dbReference type="Pfam" id="PF05940">
    <property type="entry name" value="NnrS"/>
    <property type="match status" value="1"/>
</dbReference>
<feature type="transmembrane region" description="Helical" evidence="1">
    <location>
        <begin position="332"/>
        <end position="351"/>
    </location>
</feature>
<evidence type="ECO:0000256" key="1">
    <source>
        <dbReference type="SAM" id="Phobius"/>
    </source>
</evidence>
<organism evidence="2 3">
    <name type="scientific">Leptospira fluminis</name>
    <dbReference type="NCBI Taxonomy" id="2484979"/>
    <lineage>
        <taxon>Bacteria</taxon>
        <taxon>Pseudomonadati</taxon>
        <taxon>Spirochaetota</taxon>
        <taxon>Spirochaetia</taxon>
        <taxon>Leptospirales</taxon>
        <taxon>Leptospiraceae</taxon>
        <taxon>Leptospira</taxon>
    </lineage>
</organism>
<keyword evidence="1" id="KW-1133">Transmembrane helix</keyword>
<sequence>MQNILNPKSALWTAAFRPFFLAAGLHSAFAVSFWMLILFSVQRSPFLLNGIQVHSYEMVFGFARAAILGFLFTAAQNWTKSALLNRNSLFFLSALWLIGRFGFLYEPLTYLAITSDLYCDILALFYLGPPLWKKGQEHNRIIVISYALFFISHVCAIFSYLEIFPSAWGLHFVHLSIFLVLQFVVIIGGRILPFFTSVAVPKANPKKIPLLERIVQYTWFLFLLLEVLVYWLPVLHIPAGLFCLGLAIVHFFRLFLLEPWRSVRVPILWVLHSGYFWLVVGLTAYGLSHLGFFETSPAFHLFTTGAIGVFVFGMITRVSLGHTGRPIRASRPIVLAYILINLAVISRSFLPLFGKNIAAYAISSSCWVSAFLIFLLEYYGILVNPRLEPGGMSRR</sequence>
<feature type="transmembrane region" description="Helical" evidence="1">
    <location>
        <begin position="141"/>
        <end position="161"/>
    </location>
</feature>
<comment type="caution">
    <text evidence="2">The sequence shown here is derived from an EMBL/GenBank/DDBJ whole genome shotgun (WGS) entry which is preliminary data.</text>
</comment>
<keyword evidence="1" id="KW-0812">Transmembrane</keyword>
<dbReference type="InterPro" id="IPR010266">
    <property type="entry name" value="NnrS"/>
</dbReference>
<name>A0A4R9GP56_9LEPT</name>
<dbReference type="OrthoDB" id="9770040at2"/>
<feature type="transmembrane region" description="Helical" evidence="1">
    <location>
        <begin position="237"/>
        <end position="256"/>
    </location>
</feature>
<dbReference type="EMBL" id="RQEV01000010">
    <property type="protein sequence ID" value="TGK18713.1"/>
    <property type="molecule type" value="Genomic_DNA"/>
</dbReference>
<feature type="transmembrane region" description="Helical" evidence="1">
    <location>
        <begin position="268"/>
        <end position="287"/>
    </location>
</feature>
<keyword evidence="3" id="KW-1185">Reference proteome</keyword>
<feature type="transmembrane region" description="Helical" evidence="1">
    <location>
        <begin position="214"/>
        <end position="231"/>
    </location>
</feature>
<feature type="transmembrane region" description="Helical" evidence="1">
    <location>
        <begin position="299"/>
        <end position="320"/>
    </location>
</feature>
<evidence type="ECO:0000313" key="2">
    <source>
        <dbReference type="EMBL" id="TGK18713.1"/>
    </source>
</evidence>
<feature type="transmembrane region" description="Helical" evidence="1">
    <location>
        <begin position="87"/>
        <end position="104"/>
    </location>
</feature>
<feature type="transmembrane region" description="Helical" evidence="1">
    <location>
        <begin position="20"/>
        <end position="41"/>
    </location>
</feature>
<feature type="transmembrane region" description="Helical" evidence="1">
    <location>
        <begin position="53"/>
        <end position="75"/>
    </location>
</feature>
<feature type="transmembrane region" description="Helical" evidence="1">
    <location>
        <begin position="110"/>
        <end position="129"/>
    </location>
</feature>
<keyword evidence="1" id="KW-0472">Membrane</keyword>
<dbReference type="RefSeq" id="WP_135813387.1">
    <property type="nucleotide sequence ID" value="NZ_RQEV01000010.1"/>
</dbReference>
<proteinExistence type="predicted"/>
<feature type="transmembrane region" description="Helical" evidence="1">
    <location>
        <begin position="357"/>
        <end position="376"/>
    </location>
</feature>
<feature type="transmembrane region" description="Helical" evidence="1">
    <location>
        <begin position="173"/>
        <end position="193"/>
    </location>
</feature>